<dbReference type="KEGG" id="glz:GLAREA_07784"/>
<sequence length="209" mass="23749">MASIDISPEEISSFHSLHFSSEAVTNFGHDFLGPVEEEIYEEDDGLGYYADGVKRTLTDEQIQIFRHSEIETLLRERRHAVEATEFGDHDTTSNRVDDKVLEDEALEDGEMEDTNRPIIGPIAPSPTVSQAPPSKKKKKNKNKNKGQRQRQNPVEKGFFKANVKPDLRKRTWDKVETGLEDLQYDDMEGDSTAAPSHAAQRRKISYDDD</sequence>
<organism evidence="2 3">
    <name type="scientific">Glarea lozoyensis (strain ATCC 20868 / MF5171)</name>
    <dbReference type="NCBI Taxonomy" id="1116229"/>
    <lineage>
        <taxon>Eukaryota</taxon>
        <taxon>Fungi</taxon>
        <taxon>Dikarya</taxon>
        <taxon>Ascomycota</taxon>
        <taxon>Pezizomycotina</taxon>
        <taxon>Leotiomycetes</taxon>
        <taxon>Helotiales</taxon>
        <taxon>Helotiaceae</taxon>
        <taxon>Glarea</taxon>
    </lineage>
</organism>
<dbReference type="PANTHER" id="PTHR40642:SF1">
    <property type="entry name" value="YALI0F31295P"/>
    <property type="match status" value="1"/>
</dbReference>
<evidence type="ECO:0000313" key="3">
    <source>
        <dbReference type="Proteomes" id="UP000016922"/>
    </source>
</evidence>
<protein>
    <submittedName>
        <fullName evidence="2">Uncharacterized protein</fullName>
    </submittedName>
</protein>
<dbReference type="EMBL" id="KE145359">
    <property type="protein sequence ID" value="EPE32650.1"/>
    <property type="molecule type" value="Genomic_DNA"/>
</dbReference>
<name>S3D4A6_GLAL2</name>
<gene>
    <name evidence="2" type="ORF">GLAREA_07784</name>
</gene>
<dbReference type="Pfam" id="PF12720">
    <property type="entry name" value="DUF3807"/>
    <property type="match status" value="1"/>
</dbReference>
<reference evidence="2 3" key="1">
    <citation type="journal article" date="2013" name="BMC Genomics">
        <title>Genomics-driven discovery of the pneumocandin biosynthetic gene cluster in the fungus Glarea lozoyensis.</title>
        <authorList>
            <person name="Chen L."/>
            <person name="Yue Q."/>
            <person name="Zhang X."/>
            <person name="Xiang M."/>
            <person name="Wang C."/>
            <person name="Li S."/>
            <person name="Che Y."/>
            <person name="Ortiz-Lopez F.J."/>
            <person name="Bills G.F."/>
            <person name="Liu X."/>
            <person name="An Z."/>
        </authorList>
    </citation>
    <scope>NUCLEOTIDE SEQUENCE [LARGE SCALE GENOMIC DNA]</scope>
    <source>
        <strain evidence="3">ATCC 20868 / MF5171</strain>
    </source>
</reference>
<dbReference type="OrthoDB" id="5422320at2759"/>
<dbReference type="GeneID" id="19466836"/>
<proteinExistence type="predicted"/>
<feature type="compositionally biased region" description="Basic residues" evidence="1">
    <location>
        <begin position="134"/>
        <end position="148"/>
    </location>
</feature>
<dbReference type="PANTHER" id="PTHR40642">
    <property type="entry name" value="YALI0F31295P"/>
    <property type="match status" value="1"/>
</dbReference>
<dbReference type="RefSeq" id="XP_008080662.1">
    <property type="nucleotide sequence ID" value="XM_008082471.1"/>
</dbReference>
<dbReference type="STRING" id="1116229.S3D4A6"/>
<dbReference type="OMA" id="ISEADMF"/>
<accession>S3D4A6</accession>
<evidence type="ECO:0000256" key="1">
    <source>
        <dbReference type="SAM" id="MobiDB-lite"/>
    </source>
</evidence>
<dbReference type="AlphaFoldDB" id="S3D4A6"/>
<feature type="region of interest" description="Disordered" evidence="1">
    <location>
        <begin position="106"/>
        <end position="209"/>
    </location>
</feature>
<dbReference type="eggNOG" id="ENOG502SA5E">
    <property type="taxonomic scope" value="Eukaryota"/>
</dbReference>
<feature type="compositionally biased region" description="Acidic residues" evidence="1">
    <location>
        <begin position="178"/>
        <end position="189"/>
    </location>
</feature>
<dbReference type="HOGENOM" id="CLU_086075_0_0_1"/>
<dbReference type="Proteomes" id="UP000016922">
    <property type="component" value="Unassembled WGS sequence"/>
</dbReference>
<dbReference type="InterPro" id="IPR024526">
    <property type="entry name" value="DUF3807"/>
</dbReference>
<evidence type="ECO:0000313" key="2">
    <source>
        <dbReference type="EMBL" id="EPE32650.1"/>
    </source>
</evidence>
<feature type="compositionally biased region" description="Basic and acidic residues" evidence="1">
    <location>
        <begin position="163"/>
        <end position="177"/>
    </location>
</feature>
<keyword evidence="3" id="KW-1185">Reference proteome</keyword>